<feature type="compositionally biased region" description="Polar residues" evidence="8">
    <location>
        <begin position="90"/>
        <end position="108"/>
    </location>
</feature>
<name>A0A8H8D233_AJECA</name>
<organism evidence="9 10">
    <name type="scientific">Ajellomyces capsulatus</name>
    <name type="common">Darling's disease fungus</name>
    <name type="synonym">Histoplasma capsulatum</name>
    <dbReference type="NCBI Taxonomy" id="5037"/>
    <lineage>
        <taxon>Eukaryota</taxon>
        <taxon>Fungi</taxon>
        <taxon>Dikarya</taxon>
        <taxon>Ascomycota</taxon>
        <taxon>Pezizomycotina</taxon>
        <taxon>Eurotiomycetes</taxon>
        <taxon>Eurotiomycetidae</taxon>
        <taxon>Onygenales</taxon>
        <taxon>Ajellomycetaceae</taxon>
        <taxon>Histoplasma</taxon>
    </lineage>
</organism>
<evidence type="ECO:0000256" key="2">
    <source>
        <dbReference type="ARBA" id="ARBA00022448"/>
    </source>
</evidence>
<evidence type="ECO:0000256" key="8">
    <source>
        <dbReference type="SAM" id="MobiDB-lite"/>
    </source>
</evidence>
<gene>
    <name evidence="9" type="primary">NUP49</name>
    <name evidence="9" type="ORF">I7I52_08827</name>
</gene>
<keyword evidence="3" id="KW-0509">mRNA transport</keyword>
<dbReference type="GO" id="GO:0051028">
    <property type="term" value="P:mRNA transport"/>
    <property type="evidence" value="ECO:0007669"/>
    <property type="project" value="UniProtKB-KW"/>
</dbReference>
<dbReference type="GO" id="GO:0005643">
    <property type="term" value="C:nuclear pore"/>
    <property type="evidence" value="ECO:0007669"/>
    <property type="project" value="UniProtKB-SubCell"/>
</dbReference>
<feature type="compositionally biased region" description="Basic residues" evidence="8">
    <location>
        <begin position="360"/>
        <end position="370"/>
    </location>
</feature>
<evidence type="ECO:0000313" key="10">
    <source>
        <dbReference type="Proteomes" id="UP000670092"/>
    </source>
</evidence>
<keyword evidence="6" id="KW-0906">Nuclear pore complex</keyword>
<dbReference type="Pfam" id="PF13634">
    <property type="entry name" value="Nucleoporin_FG"/>
    <property type="match status" value="1"/>
</dbReference>
<dbReference type="GO" id="GO:0017056">
    <property type="term" value="F:structural constituent of nuclear pore"/>
    <property type="evidence" value="ECO:0007669"/>
    <property type="project" value="InterPro"/>
</dbReference>
<evidence type="ECO:0000256" key="4">
    <source>
        <dbReference type="ARBA" id="ARBA00022927"/>
    </source>
</evidence>
<keyword evidence="4" id="KW-0653">Protein transport</keyword>
<sequence length="499" mass="52148">MFSARTSAPSLGGLTVNTSSANSLFGANTASTAPANTNAPGGSSSGGNLFGAVSTTQQQQPQSGSLFSTLGTQNQQQQKPAGGNLFGGPVQQTQPGSASLFGSTQPKSGGSLFGAATQQEQPRAQPQSGGLFGAPQQRPAGISLFSGATPISQPTTSQPQSSGSLFGGLSQSTATTSTTTGGLFGAAQPQQQQQQQQQTQPTPSLSLFGNRVTTTQGEQTPAGSTVRGVKIDVSNLVPTTKFENCTDDLKKEIEAIDTFILNQIRMCNEVADVLPAISSQGALVPNDVEFVQGKLDTLQEALENDANGIESARVLVTRDALEAKLVFRALDSLLLPLQYQPTTADIWFPPDQQPKSLPSRSRRPGLRSRRLLALPEDAEDDSRLGATGSPTNLVDYFSQRTNDMNSVVQKYRENLKEIESHLRGVEASLVQRIHDLSSGSKDGGAPSLVSTSRANELAATLGDVETAILGVAGRVGGVLEEVQELVLGPLSMRGNGIAN</sequence>
<dbReference type="GO" id="GO:0015031">
    <property type="term" value="P:protein transport"/>
    <property type="evidence" value="ECO:0007669"/>
    <property type="project" value="UniProtKB-KW"/>
</dbReference>
<evidence type="ECO:0000256" key="6">
    <source>
        <dbReference type="ARBA" id="ARBA00023132"/>
    </source>
</evidence>
<keyword evidence="7" id="KW-0539">Nucleus</keyword>
<dbReference type="PANTHER" id="PTHR13437:SF2">
    <property type="entry name" value="NUCLEOPORIN P58_P45"/>
    <property type="match status" value="1"/>
</dbReference>
<dbReference type="GO" id="GO:0008139">
    <property type="term" value="F:nuclear localization sequence binding"/>
    <property type="evidence" value="ECO:0007669"/>
    <property type="project" value="InterPro"/>
</dbReference>
<proteinExistence type="predicted"/>
<comment type="caution">
    <text evidence="9">The sequence shown here is derived from an EMBL/GenBank/DDBJ whole genome shotgun (WGS) entry which is preliminary data.</text>
</comment>
<comment type="subcellular location">
    <subcellularLocation>
        <location evidence="1">Nucleus</location>
        <location evidence="1">Nuclear pore complex</location>
    </subcellularLocation>
</comment>
<evidence type="ECO:0000256" key="7">
    <source>
        <dbReference type="ARBA" id="ARBA00023242"/>
    </source>
</evidence>
<evidence type="ECO:0000256" key="1">
    <source>
        <dbReference type="ARBA" id="ARBA00004567"/>
    </source>
</evidence>
<evidence type="ECO:0000313" key="9">
    <source>
        <dbReference type="EMBL" id="KAG5298760.1"/>
    </source>
</evidence>
<dbReference type="OrthoDB" id="2538017at2759"/>
<evidence type="ECO:0000256" key="5">
    <source>
        <dbReference type="ARBA" id="ARBA00023010"/>
    </source>
</evidence>
<feature type="compositionally biased region" description="Polar residues" evidence="8">
    <location>
        <begin position="116"/>
        <end position="128"/>
    </location>
</feature>
<feature type="compositionally biased region" description="Polar residues" evidence="8">
    <location>
        <begin position="63"/>
        <end position="79"/>
    </location>
</feature>
<dbReference type="PANTHER" id="PTHR13437">
    <property type="entry name" value="NUCLEOPORIN P58/P45 NUCLEOPORIN-LIKE PROTEIN 1"/>
    <property type="match status" value="1"/>
</dbReference>
<dbReference type="EMBL" id="JAEVHI010000002">
    <property type="protein sequence ID" value="KAG5298760.1"/>
    <property type="molecule type" value="Genomic_DNA"/>
</dbReference>
<dbReference type="AlphaFoldDB" id="A0A8H8D233"/>
<evidence type="ECO:0000256" key="3">
    <source>
        <dbReference type="ARBA" id="ARBA00022816"/>
    </source>
</evidence>
<dbReference type="InterPro" id="IPR024882">
    <property type="entry name" value="NUP58/p45/49"/>
</dbReference>
<protein>
    <submittedName>
        <fullName evidence="9">Nucleoporin NUP49/NSP49</fullName>
    </submittedName>
</protein>
<feature type="region of interest" description="Disordered" evidence="8">
    <location>
        <begin position="348"/>
        <end position="388"/>
    </location>
</feature>
<dbReference type="InterPro" id="IPR025574">
    <property type="entry name" value="Nucleoporin_FG_rpt"/>
</dbReference>
<accession>A0A8H8D233</accession>
<keyword evidence="5" id="KW-0811">Translocation</keyword>
<keyword evidence="2" id="KW-0813">Transport</keyword>
<reference evidence="9 10" key="1">
    <citation type="submission" date="2021-01" db="EMBL/GenBank/DDBJ databases">
        <title>Chromosome-level genome assembly of a human fungal pathogen reveals clustering of transcriptionally co-regulated genes.</title>
        <authorList>
            <person name="Voorhies M."/>
            <person name="Cohen S."/>
            <person name="Shea T.P."/>
            <person name="Petrus S."/>
            <person name="Munoz J.F."/>
            <person name="Poplawski S."/>
            <person name="Goldman W.E."/>
            <person name="Michael T."/>
            <person name="Cuomo C.A."/>
            <person name="Sil A."/>
            <person name="Beyhan S."/>
        </authorList>
    </citation>
    <scope>NUCLEOTIDE SEQUENCE [LARGE SCALE GENOMIC DNA]</scope>
    <source>
        <strain evidence="9 10">G184AR</strain>
    </source>
</reference>
<feature type="compositionally biased region" description="Low complexity" evidence="8">
    <location>
        <begin position="149"/>
        <end position="203"/>
    </location>
</feature>
<dbReference type="VEuPathDB" id="FungiDB:I7I52_08827"/>
<feature type="region of interest" description="Disordered" evidence="8">
    <location>
        <begin position="32"/>
        <end position="209"/>
    </location>
</feature>
<dbReference type="Proteomes" id="UP000670092">
    <property type="component" value="Unassembled WGS sequence"/>
</dbReference>
<dbReference type="Pfam" id="PF21121">
    <property type="entry name" value="Nup49_C"/>
    <property type="match status" value="1"/>
</dbReference>